<organism evidence="2 3">
    <name type="scientific">Acer yangbiense</name>
    <dbReference type="NCBI Taxonomy" id="1000413"/>
    <lineage>
        <taxon>Eukaryota</taxon>
        <taxon>Viridiplantae</taxon>
        <taxon>Streptophyta</taxon>
        <taxon>Embryophyta</taxon>
        <taxon>Tracheophyta</taxon>
        <taxon>Spermatophyta</taxon>
        <taxon>Magnoliopsida</taxon>
        <taxon>eudicotyledons</taxon>
        <taxon>Gunneridae</taxon>
        <taxon>Pentapetalae</taxon>
        <taxon>rosids</taxon>
        <taxon>malvids</taxon>
        <taxon>Sapindales</taxon>
        <taxon>Sapindaceae</taxon>
        <taxon>Hippocastanoideae</taxon>
        <taxon>Acereae</taxon>
        <taxon>Acer</taxon>
    </lineage>
</organism>
<accession>A0A5C7IKY8</accession>
<protein>
    <submittedName>
        <fullName evidence="2">Uncharacterized protein</fullName>
    </submittedName>
</protein>
<proteinExistence type="predicted"/>
<dbReference type="Proteomes" id="UP000323000">
    <property type="component" value="Chromosome 2"/>
</dbReference>
<feature type="region of interest" description="Disordered" evidence="1">
    <location>
        <begin position="42"/>
        <end position="83"/>
    </location>
</feature>
<feature type="region of interest" description="Disordered" evidence="1">
    <location>
        <begin position="148"/>
        <end position="168"/>
    </location>
</feature>
<feature type="compositionally biased region" description="Basic and acidic residues" evidence="1">
    <location>
        <begin position="47"/>
        <end position="75"/>
    </location>
</feature>
<sequence>MADQRLDRLEKEVGSLSTGQQELQKGQEKMMKQMEDMLATIGTRLTKSKDSKGGEGEGESFNRDKGKSSFRHELGHSTAPKLAKLDFPRAGKLSEAQQIGGFVSGLRENIRTSVQASRPTSLTAAVGLARLFEAYQRSQRHLTITDTKKIGGVGPSFPPLPSPSLTRA</sequence>
<feature type="compositionally biased region" description="Polar residues" evidence="1">
    <location>
        <begin position="15"/>
        <end position="24"/>
    </location>
</feature>
<comment type="caution">
    <text evidence="2">The sequence shown here is derived from an EMBL/GenBank/DDBJ whole genome shotgun (WGS) entry which is preliminary data.</text>
</comment>
<name>A0A5C7IKY8_9ROSI</name>
<evidence type="ECO:0000313" key="2">
    <source>
        <dbReference type="EMBL" id="TXG69871.1"/>
    </source>
</evidence>
<dbReference type="OrthoDB" id="2013610at2759"/>
<evidence type="ECO:0000313" key="3">
    <source>
        <dbReference type="Proteomes" id="UP000323000"/>
    </source>
</evidence>
<gene>
    <name evidence="2" type="ORF">EZV62_004806</name>
</gene>
<feature type="compositionally biased region" description="Basic and acidic residues" evidence="1">
    <location>
        <begin position="1"/>
        <end position="13"/>
    </location>
</feature>
<dbReference type="AlphaFoldDB" id="A0A5C7IKY8"/>
<dbReference type="EMBL" id="VAHF01000002">
    <property type="protein sequence ID" value="TXG69871.1"/>
    <property type="molecule type" value="Genomic_DNA"/>
</dbReference>
<evidence type="ECO:0000256" key="1">
    <source>
        <dbReference type="SAM" id="MobiDB-lite"/>
    </source>
</evidence>
<feature type="region of interest" description="Disordered" evidence="1">
    <location>
        <begin position="1"/>
        <end position="29"/>
    </location>
</feature>
<reference evidence="3" key="1">
    <citation type="journal article" date="2019" name="Gigascience">
        <title>De novo genome assembly of the endangered Acer yangbiense, a plant species with extremely small populations endemic to Yunnan Province, China.</title>
        <authorList>
            <person name="Yang J."/>
            <person name="Wariss H.M."/>
            <person name="Tao L."/>
            <person name="Zhang R."/>
            <person name="Yun Q."/>
            <person name="Hollingsworth P."/>
            <person name="Dao Z."/>
            <person name="Luo G."/>
            <person name="Guo H."/>
            <person name="Ma Y."/>
            <person name="Sun W."/>
        </authorList>
    </citation>
    <scope>NUCLEOTIDE SEQUENCE [LARGE SCALE GENOMIC DNA]</scope>
    <source>
        <strain evidence="3">cv. Malutang</strain>
    </source>
</reference>
<keyword evidence="3" id="KW-1185">Reference proteome</keyword>